<name>A0A932HZV4_UNCTE</name>
<evidence type="ECO:0000256" key="2">
    <source>
        <dbReference type="SAM" id="SignalP"/>
    </source>
</evidence>
<dbReference type="Gene3D" id="3.40.190.10">
    <property type="entry name" value="Periplasmic binding protein-like II"/>
    <property type="match status" value="2"/>
</dbReference>
<dbReference type="PANTHER" id="PTHR30006">
    <property type="entry name" value="THIAMINE-BINDING PERIPLASMIC PROTEIN-RELATED"/>
    <property type="match status" value="1"/>
</dbReference>
<dbReference type="SUPFAM" id="SSF53850">
    <property type="entry name" value="Periplasmic binding protein-like II"/>
    <property type="match status" value="1"/>
</dbReference>
<evidence type="ECO:0000256" key="1">
    <source>
        <dbReference type="ARBA" id="ARBA00022729"/>
    </source>
</evidence>
<dbReference type="Pfam" id="PF13531">
    <property type="entry name" value="SBP_bac_11"/>
    <property type="match status" value="1"/>
</dbReference>
<dbReference type="AlphaFoldDB" id="A0A932HZV4"/>
<reference evidence="3" key="1">
    <citation type="submission" date="2020-07" db="EMBL/GenBank/DDBJ databases">
        <title>Huge and variable diversity of episymbiotic CPR bacteria and DPANN archaea in groundwater ecosystems.</title>
        <authorList>
            <person name="He C.Y."/>
            <person name="Keren R."/>
            <person name="Whittaker M."/>
            <person name="Farag I.F."/>
            <person name="Doudna J."/>
            <person name="Cate J.H.D."/>
            <person name="Banfield J.F."/>
        </authorList>
    </citation>
    <scope>NUCLEOTIDE SEQUENCE</scope>
    <source>
        <strain evidence="3">NC_groundwater_763_Ag_S-0.2um_68_21</strain>
    </source>
</reference>
<proteinExistence type="predicted"/>
<dbReference type="Proteomes" id="UP000782312">
    <property type="component" value="Unassembled WGS sequence"/>
</dbReference>
<dbReference type="EMBL" id="JACPUR010000035">
    <property type="protein sequence ID" value="MBI3128731.1"/>
    <property type="molecule type" value="Genomic_DNA"/>
</dbReference>
<feature type="chain" id="PRO_5038036873" evidence="2">
    <location>
        <begin position="26"/>
        <end position="370"/>
    </location>
</feature>
<gene>
    <name evidence="3" type="ORF">HYZ11_14095</name>
</gene>
<keyword evidence="1 2" id="KW-0732">Signal</keyword>
<protein>
    <submittedName>
        <fullName evidence="3">ABC transporter substrate-binding protein</fullName>
    </submittedName>
</protein>
<feature type="signal peptide" evidence="2">
    <location>
        <begin position="1"/>
        <end position="25"/>
    </location>
</feature>
<dbReference type="PANTHER" id="PTHR30006:SF2">
    <property type="entry name" value="ABC TRANSPORTER SUBSTRATE-BINDING PROTEIN"/>
    <property type="match status" value="1"/>
</dbReference>
<comment type="caution">
    <text evidence="3">The sequence shown here is derived from an EMBL/GenBank/DDBJ whole genome shotgun (WGS) entry which is preliminary data.</text>
</comment>
<evidence type="ECO:0000313" key="3">
    <source>
        <dbReference type="EMBL" id="MBI3128731.1"/>
    </source>
</evidence>
<accession>A0A932HZV4</accession>
<evidence type="ECO:0000313" key="4">
    <source>
        <dbReference type="Proteomes" id="UP000782312"/>
    </source>
</evidence>
<organism evidence="3 4">
    <name type="scientific">Tectimicrobiota bacterium</name>
    <dbReference type="NCBI Taxonomy" id="2528274"/>
    <lineage>
        <taxon>Bacteria</taxon>
        <taxon>Pseudomonadati</taxon>
        <taxon>Nitrospinota/Tectimicrobiota group</taxon>
        <taxon>Candidatus Tectimicrobiota</taxon>
    </lineage>
</organism>
<sequence length="370" mass="41037">MNRKMRALSLSLPLGALLALSPAFGATEITPQEKKLIPLAKKEGSVVYLQTSFNNDTMQKLGESFVKRYGLGSGFKVVPIQKGTGPTVSQARQEIRAGKFTFDVISVASAGFFIGAAKAGAFLPLDSGHVKNHEENWKKAGIYYDYPHFVSPYSYTFQPVWNTACPGMEGVNITSYADITDNPKLKGKVLVSDVTKSTSYSLTTIGLIENGIDIKGMWPKLKALDPLVAFRTEAKMQFVINCERPVDMWNLSGRALQKIREKPELEKGLKWGTYKEGMVLFGQQAGVIKGAKHPNAGKLFLDFLLTKEAADIVAEGEVSFYTMLKGYKPPESVRKYMIDFDKVKILPIKDQTAAAKKFKAMHAEWQKIFQ</sequence>